<dbReference type="Proteomes" id="UP000636479">
    <property type="component" value="Unassembled WGS sequence"/>
</dbReference>
<gene>
    <name evidence="3" type="ORF">MIND_01239900</name>
</gene>
<dbReference type="EMBL" id="JACAZF010000012">
    <property type="protein sequence ID" value="KAF7292129.1"/>
    <property type="molecule type" value="Genomic_DNA"/>
</dbReference>
<keyword evidence="4" id="KW-1185">Reference proteome</keyword>
<feature type="compositionally biased region" description="Polar residues" evidence="1">
    <location>
        <begin position="100"/>
        <end position="109"/>
    </location>
</feature>
<evidence type="ECO:0000313" key="3">
    <source>
        <dbReference type="EMBL" id="KAF7292129.1"/>
    </source>
</evidence>
<dbReference type="AlphaFoldDB" id="A0A8H6S3B1"/>
<dbReference type="InterPro" id="IPR041457">
    <property type="entry name" value="CxC2_KDZ-assoc"/>
</dbReference>
<dbReference type="OrthoDB" id="3214502at2759"/>
<evidence type="ECO:0000256" key="1">
    <source>
        <dbReference type="SAM" id="MobiDB-lite"/>
    </source>
</evidence>
<organism evidence="3 4">
    <name type="scientific">Mycena indigotica</name>
    <dbReference type="NCBI Taxonomy" id="2126181"/>
    <lineage>
        <taxon>Eukaryota</taxon>
        <taxon>Fungi</taxon>
        <taxon>Dikarya</taxon>
        <taxon>Basidiomycota</taxon>
        <taxon>Agaricomycotina</taxon>
        <taxon>Agaricomycetes</taxon>
        <taxon>Agaricomycetidae</taxon>
        <taxon>Agaricales</taxon>
        <taxon>Marasmiineae</taxon>
        <taxon>Mycenaceae</taxon>
        <taxon>Mycena</taxon>
    </lineage>
</organism>
<feature type="region of interest" description="Disordered" evidence="1">
    <location>
        <begin position="72"/>
        <end position="109"/>
    </location>
</feature>
<dbReference type="GeneID" id="59351404"/>
<reference evidence="3" key="1">
    <citation type="submission" date="2020-05" db="EMBL/GenBank/DDBJ databases">
        <title>Mycena genomes resolve the evolution of fungal bioluminescence.</title>
        <authorList>
            <person name="Tsai I.J."/>
        </authorList>
    </citation>
    <scope>NUCLEOTIDE SEQUENCE</scope>
    <source>
        <strain evidence="3">171206Taipei</strain>
    </source>
</reference>
<evidence type="ECO:0000259" key="2">
    <source>
        <dbReference type="Pfam" id="PF18803"/>
    </source>
</evidence>
<dbReference type="Pfam" id="PF18803">
    <property type="entry name" value="CxC2"/>
    <property type="match status" value="1"/>
</dbReference>
<protein>
    <submittedName>
        <fullName evidence="3">CxC2 domain-containing protein</fullName>
    </submittedName>
</protein>
<dbReference type="RefSeq" id="XP_037214856.1">
    <property type="nucleotide sequence ID" value="XM_037368888.1"/>
</dbReference>
<feature type="domain" description="CxC2-like cysteine cluster KDZ transposase-associated" evidence="2">
    <location>
        <begin position="204"/>
        <end position="308"/>
    </location>
</feature>
<evidence type="ECO:0000313" key="4">
    <source>
        <dbReference type="Proteomes" id="UP000636479"/>
    </source>
</evidence>
<comment type="caution">
    <text evidence="3">The sequence shown here is derived from an EMBL/GenBank/DDBJ whole genome shotgun (WGS) entry which is preliminary data.</text>
</comment>
<accession>A0A8H6S3B1</accession>
<sequence>MATSSSRKRRAAIPPTFVHHHMTPIADLVGAPVDAPLATTIHRVTSDNRRVRTETVLVSPSSPVKRARLSHLARQEPLLPLPGDEPERYEIGSESDDAGPSSNPAGARQSQPALNLLQDKAMQDWAEKFRDKYLQAMLWRNGRGKQSELCASCGSGSQKAIYRCESCHGDRMVCAECCVQEHETNPTHFIEKWTGVYFMRISSRELGLRIQFGHLLGQTCPLPRTGRPDFVIIADNGIHEVGVDFCGCQNSDPNYIQLLKAGYYPATTSSPRTCATFSCLDRFHYLSLRAKTTAYDYYSTLESLTDGLGIKPPDRYSIFLRISRQYRHLKLLKRMGRGHDAYGVMGTGPGELALKCPACPRPGVNLPEGWEDARPEDQCLYIMFIAMDACFRLKRAGYFKRASRPWSWNGLGVHARMAPLSRISVDGDGPAGDEHLQRSGGSRPCKFQVLPRL</sequence>
<proteinExistence type="predicted"/>
<name>A0A8H6S3B1_9AGAR</name>